<proteinExistence type="predicted"/>
<reference evidence="2 3" key="1">
    <citation type="submission" date="2017-03" db="EMBL/GenBank/DDBJ databases">
        <title>Genomes of endolithic fungi from Antarctica.</title>
        <authorList>
            <person name="Coleine C."/>
            <person name="Masonjones S."/>
            <person name="Stajich J.E."/>
        </authorList>
    </citation>
    <scope>NUCLEOTIDE SEQUENCE [LARGE SCALE GENOMIC DNA]</scope>
    <source>
        <strain evidence="2 3">CCFEE 5184</strain>
    </source>
</reference>
<comment type="caution">
    <text evidence="2">The sequence shown here is derived from an EMBL/GenBank/DDBJ whole genome shotgun (WGS) entry which is preliminary data.</text>
</comment>
<protein>
    <submittedName>
        <fullName evidence="2">Uncharacterized protein</fullName>
    </submittedName>
</protein>
<sequence length="80" mass="9580">MHSHTSLRKTGNWSKSSSAAKSTTSQQFFQRQWNELQLWEQKLDFSHGELDRPTGQHKPRFWTLYDSTTRELRAKDREQL</sequence>
<dbReference type="EMBL" id="NAJQ01000777">
    <property type="protein sequence ID" value="TKA64978.1"/>
    <property type="molecule type" value="Genomic_DNA"/>
</dbReference>
<dbReference type="AlphaFoldDB" id="A0A4U0WQL6"/>
<keyword evidence="3" id="KW-1185">Reference proteome</keyword>
<evidence type="ECO:0000313" key="3">
    <source>
        <dbReference type="Proteomes" id="UP000309340"/>
    </source>
</evidence>
<gene>
    <name evidence="2" type="ORF">B0A55_12945</name>
</gene>
<feature type="region of interest" description="Disordered" evidence="1">
    <location>
        <begin position="1"/>
        <end position="21"/>
    </location>
</feature>
<evidence type="ECO:0000256" key="1">
    <source>
        <dbReference type="SAM" id="MobiDB-lite"/>
    </source>
</evidence>
<name>A0A4U0WQL6_9PEZI</name>
<accession>A0A4U0WQL6</accession>
<organism evidence="2 3">
    <name type="scientific">Friedmanniomyces simplex</name>
    <dbReference type="NCBI Taxonomy" id="329884"/>
    <lineage>
        <taxon>Eukaryota</taxon>
        <taxon>Fungi</taxon>
        <taxon>Dikarya</taxon>
        <taxon>Ascomycota</taxon>
        <taxon>Pezizomycotina</taxon>
        <taxon>Dothideomycetes</taxon>
        <taxon>Dothideomycetidae</taxon>
        <taxon>Mycosphaerellales</taxon>
        <taxon>Teratosphaeriaceae</taxon>
        <taxon>Friedmanniomyces</taxon>
    </lineage>
</organism>
<evidence type="ECO:0000313" key="2">
    <source>
        <dbReference type="EMBL" id="TKA64978.1"/>
    </source>
</evidence>
<dbReference type="Proteomes" id="UP000309340">
    <property type="component" value="Unassembled WGS sequence"/>
</dbReference>